<dbReference type="HOGENOM" id="CLU_3101840_0_0_10"/>
<accession>K5YW24</accession>
<proteinExistence type="predicted"/>
<organism evidence="1 2">
    <name type="scientific">Parabacteroides merdae CL03T12C32</name>
    <dbReference type="NCBI Taxonomy" id="999420"/>
    <lineage>
        <taxon>Bacteria</taxon>
        <taxon>Pseudomonadati</taxon>
        <taxon>Bacteroidota</taxon>
        <taxon>Bacteroidia</taxon>
        <taxon>Bacteroidales</taxon>
        <taxon>Tannerellaceae</taxon>
        <taxon>Parabacteroides</taxon>
    </lineage>
</organism>
<dbReference type="Proteomes" id="UP000006271">
    <property type="component" value="Unassembled WGS sequence"/>
</dbReference>
<dbReference type="AlphaFoldDB" id="K5YW24"/>
<sequence length="51" mass="6213">MCQYTDRKPFNWHIVELVYWHIIKKQPAYKPGSVLPFARERLSFISSYCHQ</sequence>
<gene>
    <name evidence="1" type="ORF">HMPREF1060_03538</name>
</gene>
<dbReference type="EMBL" id="AGZQ01000026">
    <property type="protein sequence ID" value="EKN07294.1"/>
    <property type="molecule type" value="Genomic_DNA"/>
</dbReference>
<protein>
    <submittedName>
        <fullName evidence="1">Uncharacterized protein</fullName>
    </submittedName>
</protein>
<evidence type="ECO:0000313" key="2">
    <source>
        <dbReference type="Proteomes" id="UP000006271"/>
    </source>
</evidence>
<evidence type="ECO:0000313" key="1">
    <source>
        <dbReference type="EMBL" id="EKN07294.1"/>
    </source>
</evidence>
<comment type="caution">
    <text evidence="1">The sequence shown here is derived from an EMBL/GenBank/DDBJ whole genome shotgun (WGS) entry which is preliminary data.</text>
</comment>
<reference evidence="1 2" key="1">
    <citation type="submission" date="2012-02" db="EMBL/GenBank/DDBJ databases">
        <title>The Genome Sequence of Parabacteroides merdae CL03T12C32.</title>
        <authorList>
            <consortium name="The Broad Institute Genome Sequencing Platform"/>
            <person name="Earl A."/>
            <person name="Ward D."/>
            <person name="Feldgarden M."/>
            <person name="Gevers D."/>
            <person name="Zitomersky N.L."/>
            <person name="Coyne M.J."/>
            <person name="Comstock L.E."/>
            <person name="Young S.K."/>
            <person name="Zeng Q."/>
            <person name="Gargeya S."/>
            <person name="Fitzgerald M."/>
            <person name="Haas B."/>
            <person name="Abouelleil A."/>
            <person name="Alvarado L."/>
            <person name="Arachchi H.M."/>
            <person name="Berlin A."/>
            <person name="Chapman S.B."/>
            <person name="Gearin G."/>
            <person name="Goldberg J."/>
            <person name="Griggs A."/>
            <person name="Gujja S."/>
            <person name="Hansen M."/>
            <person name="Heiman D."/>
            <person name="Howarth C."/>
            <person name="Larimer J."/>
            <person name="Lui A."/>
            <person name="MacDonald P.J.P."/>
            <person name="McCowen C."/>
            <person name="Montmayeur A."/>
            <person name="Murphy C."/>
            <person name="Neiman D."/>
            <person name="Pearson M."/>
            <person name="Priest M."/>
            <person name="Roberts A."/>
            <person name="Saif S."/>
            <person name="Shea T."/>
            <person name="Sisk P."/>
            <person name="Stolte C."/>
            <person name="Sykes S."/>
            <person name="Wortman J."/>
            <person name="Nusbaum C."/>
            <person name="Birren B."/>
        </authorList>
    </citation>
    <scope>NUCLEOTIDE SEQUENCE [LARGE SCALE GENOMIC DNA]</scope>
    <source>
        <strain evidence="1 2">CL03T12C32</strain>
    </source>
</reference>
<name>K5YW24_9BACT</name>